<keyword evidence="2" id="KW-1185">Reference proteome</keyword>
<name>A0A316D4V5_9BACL</name>
<dbReference type="Gene3D" id="3.90.1690.10">
    <property type="entry name" value="phage-related protein like domain"/>
    <property type="match status" value="1"/>
</dbReference>
<dbReference type="OrthoDB" id="2680146at2"/>
<dbReference type="EMBL" id="QGGL01000017">
    <property type="protein sequence ID" value="PWK07503.1"/>
    <property type="molecule type" value="Genomic_DNA"/>
</dbReference>
<dbReference type="RefSeq" id="WP_109690665.1">
    <property type="nucleotide sequence ID" value="NZ_QGGL01000017.1"/>
</dbReference>
<accession>A0A316D4V5</accession>
<evidence type="ECO:0000313" key="1">
    <source>
        <dbReference type="EMBL" id="PWK07503.1"/>
    </source>
</evidence>
<protein>
    <submittedName>
        <fullName evidence="1">Major capsid protein E</fullName>
    </submittedName>
</protein>
<proteinExistence type="predicted"/>
<organism evidence="1 2">
    <name type="scientific">Tumebacillus permanentifrigoris</name>
    <dbReference type="NCBI Taxonomy" id="378543"/>
    <lineage>
        <taxon>Bacteria</taxon>
        <taxon>Bacillati</taxon>
        <taxon>Bacillota</taxon>
        <taxon>Bacilli</taxon>
        <taxon>Bacillales</taxon>
        <taxon>Alicyclobacillaceae</taxon>
        <taxon>Tumebacillus</taxon>
    </lineage>
</organism>
<dbReference type="Proteomes" id="UP000245634">
    <property type="component" value="Unassembled WGS sequence"/>
</dbReference>
<evidence type="ECO:0000313" key="2">
    <source>
        <dbReference type="Proteomes" id="UP000245634"/>
    </source>
</evidence>
<comment type="caution">
    <text evidence="1">The sequence shown here is derived from an EMBL/GenBank/DDBJ whole genome shotgun (WGS) entry which is preliminary data.</text>
</comment>
<gene>
    <name evidence="1" type="ORF">C7459_117102</name>
</gene>
<reference evidence="1 2" key="1">
    <citation type="submission" date="2018-05" db="EMBL/GenBank/DDBJ databases">
        <title>Genomic Encyclopedia of Type Strains, Phase IV (KMG-IV): sequencing the most valuable type-strain genomes for metagenomic binning, comparative biology and taxonomic classification.</title>
        <authorList>
            <person name="Goeker M."/>
        </authorList>
    </citation>
    <scope>NUCLEOTIDE SEQUENCE [LARGE SCALE GENOMIC DNA]</scope>
    <source>
        <strain evidence="1 2">DSM 18773</strain>
    </source>
</reference>
<dbReference type="InterPro" id="IPR053738">
    <property type="entry name" value="Lambda_capsid_assembly"/>
</dbReference>
<dbReference type="AlphaFoldDB" id="A0A316D4V5"/>
<sequence length="327" mass="36778">MPSNSNAHVDQMLTNISVAYMQDENNFVADKVFPEVPVEREADRYFVYSKEDLFRDEAKERANATESAGMDYEVDNTPTYYAKVYALHKDITERDRKNSNDPLKPDRDATQIVTSKLMIKREVLWAEKYFKPGIWGQQTSGVASGTTTDATHFLQWDDPDSDPITDIDNARILTLEQTGYEPNILTISAHVFNQLKNHPKILDRIRYTQKATITADMLAGLFEVEKFLVTKAVLNTAKKGSNAAMKFVMGKHALLSYAPKDPGLQVPSAGYIFPWTGLEGAGAYGNRIVRLQMDHLGKGTERIEGEMAFDQKVVCPDLGYFFANAVK</sequence>